<dbReference type="InterPro" id="IPR002557">
    <property type="entry name" value="Chitin-bd_dom"/>
</dbReference>
<organism evidence="8 9">
    <name type="scientific">Tropilaelaps mercedesae</name>
    <dbReference type="NCBI Taxonomy" id="418985"/>
    <lineage>
        <taxon>Eukaryota</taxon>
        <taxon>Metazoa</taxon>
        <taxon>Ecdysozoa</taxon>
        <taxon>Arthropoda</taxon>
        <taxon>Chelicerata</taxon>
        <taxon>Arachnida</taxon>
        <taxon>Acari</taxon>
        <taxon>Parasitiformes</taxon>
        <taxon>Mesostigmata</taxon>
        <taxon>Gamasina</taxon>
        <taxon>Dermanyssoidea</taxon>
        <taxon>Laelapidae</taxon>
        <taxon>Tropilaelaps</taxon>
    </lineage>
</organism>
<proteinExistence type="predicted"/>
<evidence type="ECO:0000256" key="3">
    <source>
        <dbReference type="ARBA" id="ARBA00022737"/>
    </source>
</evidence>
<feature type="compositionally biased region" description="Basic and acidic residues" evidence="6">
    <location>
        <begin position="247"/>
        <end position="260"/>
    </location>
</feature>
<dbReference type="GO" id="GO:0005576">
    <property type="term" value="C:extracellular region"/>
    <property type="evidence" value="ECO:0007669"/>
    <property type="project" value="InterPro"/>
</dbReference>
<evidence type="ECO:0000256" key="4">
    <source>
        <dbReference type="ARBA" id="ARBA00023157"/>
    </source>
</evidence>
<gene>
    <name evidence="8" type="ORF">BIW11_04248</name>
</gene>
<keyword evidence="2" id="KW-0732">Signal</keyword>
<dbReference type="InterPro" id="IPR036508">
    <property type="entry name" value="Chitin-bd_dom_sf"/>
</dbReference>
<feature type="compositionally biased region" description="Polar residues" evidence="6">
    <location>
        <begin position="231"/>
        <end position="245"/>
    </location>
</feature>
<dbReference type="Gene3D" id="2.170.140.10">
    <property type="entry name" value="Chitin binding domain"/>
    <property type="match status" value="1"/>
</dbReference>
<keyword evidence="9" id="KW-1185">Reference proteome</keyword>
<dbReference type="InterPro" id="IPR051940">
    <property type="entry name" value="Chitin_bind-dev_reg"/>
</dbReference>
<dbReference type="PANTHER" id="PTHR23301">
    <property type="entry name" value="CHITIN BINDING PERITROPHIN-A"/>
    <property type="match status" value="1"/>
</dbReference>
<dbReference type="AlphaFoldDB" id="A0A1V9X8Z5"/>
<keyword evidence="3" id="KW-0677">Repeat</keyword>
<evidence type="ECO:0000256" key="1">
    <source>
        <dbReference type="ARBA" id="ARBA00022669"/>
    </source>
</evidence>
<evidence type="ECO:0000313" key="8">
    <source>
        <dbReference type="EMBL" id="OQR70000.1"/>
    </source>
</evidence>
<evidence type="ECO:0000259" key="7">
    <source>
        <dbReference type="PROSITE" id="PS50940"/>
    </source>
</evidence>
<dbReference type="Pfam" id="PF01607">
    <property type="entry name" value="CBM_14"/>
    <property type="match status" value="1"/>
</dbReference>
<accession>A0A1V9X8Z5</accession>
<keyword evidence="1" id="KW-0147">Chitin-binding</keyword>
<dbReference type="STRING" id="418985.A0A1V9X8Z5"/>
<evidence type="ECO:0000256" key="6">
    <source>
        <dbReference type="SAM" id="MobiDB-lite"/>
    </source>
</evidence>
<dbReference type="SUPFAM" id="SSF57625">
    <property type="entry name" value="Invertebrate chitin-binding proteins"/>
    <property type="match status" value="1"/>
</dbReference>
<name>A0A1V9X8Z5_9ACAR</name>
<dbReference type="Proteomes" id="UP000192247">
    <property type="component" value="Unassembled WGS sequence"/>
</dbReference>
<dbReference type="OrthoDB" id="6020543at2759"/>
<evidence type="ECO:0000313" key="9">
    <source>
        <dbReference type="Proteomes" id="UP000192247"/>
    </source>
</evidence>
<evidence type="ECO:0000256" key="5">
    <source>
        <dbReference type="ARBA" id="ARBA00023180"/>
    </source>
</evidence>
<comment type="caution">
    <text evidence="8">The sequence shown here is derived from an EMBL/GenBank/DDBJ whole genome shotgun (WGS) entry which is preliminary data.</text>
</comment>
<dbReference type="SMART" id="SM00494">
    <property type="entry name" value="ChtBD2"/>
    <property type="match status" value="1"/>
</dbReference>
<dbReference type="InParanoid" id="A0A1V9X8Z5"/>
<feature type="region of interest" description="Disordered" evidence="6">
    <location>
        <begin position="231"/>
        <end position="286"/>
    </location>
</feature>
<protein>
    <recommendedName>
        <fullName evidence="7">Chitin-binding type-2 domain-containing protein</fullName>
    </recommendedName>
</protein>
<feature type="domain" description="Chitin-binding type-2" evidence="7">
    <location>
        <begin position="176"/>
        <end position="231"/>
    </location>
</feature>
<feature type="compositionally biased region" description="Gly residues" evidence="6">
    <location>
        <begin position="1"/>
        <end position="13"/>
    </location>
</feature>
<dbReference type="PROSITE" id="PS50940">
    <property type="entry name" value="CHIT_BIND_II"/>
    <property type="match status" value="1"/>
</dbReference>
<keyword evidence="5" id="KW-0325">Glycoprotein</keyword>
<dbReference type="EMBL" id="MNPL01019015">
    <property type="protein sequence ID" value="OQR70000.1"/>
    <property type="molecule type" value="Genomic_DNA"/>
</dbReference>
<sequence length="304" mass="33127">MNWAARGGGGGQGRIEFRRSGRGSRRREQENFASLRLRVRFADWWLDLVETLGSTKMQAQLVTAVVRLRATVTTSTSRRSCKAVERQKTAAFGFCHRVIDGWTLGTSFKEQLCKTLLPERTCTSELPPKDSATSFLNAQGFLNNKIESLTVYPNGCVQAVAGASSGASSSTSGADDFKCPEQFGYYADTTDCSKYFVCVFGDPLHESCTGGLYFSVELQTCDWPRNVQCSSAGSVSSITNNSNPNGEPKKETSSIDKKAESAASSLTSTPKKTSTRPTSTYITNHTQMGVISASEEIFNDRSPF</sequence>
<reference evidence="8 9" key="1">
    <citation type="journal article" date="2017" name="Gigascience">
        <title>Draft genome of the honey bee ectoparasitic mite, Tropilaelaps mercedesae, is shaped by the parasitic life history.</title>
        <authorList>
            <person name="Dong X."/>
            <person name="Armstrong S.D."/>
            <person name="Xia D."/>
            <person name="Makepeace B.L."/>
            <person name="Darby A.C."/>
            <person name="Kadowaki T."/>
        </authorList>
    </citation>
    <scope>NUCLEOTIDE SEQUENCE [LARGE SCALE GENOMIC DNA]</scope>
    <source>
        <strain evidence="8">Wuxi-XJTLU</strain>
    </source>
</reference>
<dbReference type="GO" id="GO:0008061">
    <property type="term" value="F:chitin binding"/>
    <property type="evidence" value="ECO:0007669"/>
    <property type="project" value="UniProtKB-KW"/>
</dbReference>
<feature type="region of interest" description="Disordered" evidence="6">
    <location>
        <begin position="1"/>
        <end position="22"/>
    </location>
</feature>
<feature type="compositionally biased region" description="Low complexity" evidence="6">
    <location>
        <begin position="261"/>
        <end position="280"/>
    </location>
</feature>
<keyword evidence="4" id="KW-1015">Disulfide bond</keyword>
<evidence type="ECO:0000256" key="2">
    <source>
        <dbReference type="ARBA" id="ARBA00022729"/>
    </source>
</evidence>
<dbReference type="PANTHER" id="PTHR23301:SF106">
    <property type="entry name" value="CHITIN-BINDING TYPE-2 DOMAIN-CONTAINING PROTEIN-RELATED"/>
    <property type="match status" value="1"/>
</dbReference>